<dbReference type="Pfam" id="PF05593">
    <property type="entry name" value="RHS_repeat"/>
    <property type="match status" value="1"/>
</dbReference>
<dbReference type="EMBL" id="CU468135">
    <property type="protein sequence ID" value="CAO97328.1"/>
    <property type="molecule type" value="Genomic_DNA"/>
</dbReference>
<dbReference type="PANTHER" id="PTHR32305">
    <property type="match status" value="1"/>
</dbReference>
<dbReference type="InterPro" id="IPR050708">
    <property type="entry name" value="T6SS_VgrG/RHS"/>
</dbReference>
<dbReference type="Proteomes" id="UP000001726">
    <property type="component" value="Chromosome"/>
</dbReference>
<sequence>MKQEKKLNRHFSVNTQQDNFISACMAGVDPRTGFFTNSTTLFDYTSCFSDVRFSFVVNYNSKNRFSNQGYGYGFTDNLTRYNKKEKLLSLSAGQVYTISNDMTNGQPELVDCKYRDFTFYKKLVKDINGVVTQEIYFVKYVHGVLEKLENIDFSGDIQDCYVPSAIYYGVLSEVQLYWDYNGGLPQLVTVREIKAGIKSHADLLSFNYNDKDSIVMRVFSDTDSNYNIYLELNKKNNLIKIKNAGFDAFGENNWSFRYSNLTGEKNLLSQIRYPSGRKDTVQYRRSQNPSDLSISTDFSQYCVWLYRINPQFITGAKDIITNYTFKWNTLNKRYSSVENYLDSRRNIIKIITITYNNLHLLISESVENGEALVFSRYVYNHCDENKDLAHQPLAYQCITQIRTTLTDTRGSVVKQREEVVNMEYDNRGNLIKQINENKSYFHYLYLDEISHGSKKIRIPDGHKLIKSYSLFYPNQSDSHIRKEYKYDFHSGLSDDLESGDDVLKYKIVPVEESLYIDNVLINSMSLVYHDDINDIIQLGKIKSYSIASHDRITKKEFKWDYQHGTLSLQTKTEKLDTITFEIFKWSGVTGLLKSTSDMLKRKVDYVRDKIGRVVRVTLISNIDDPAKSKTFKYDYKYKVKDISGALYYEVETTDLYHNKYYERYDGLGRIQYVAFQKANHDSENIINAYKYNEISQLIYEETLSCQDKNNFSFLNVYSYDDWGNINNIRHDDGVEEHITSDVINRTKMHWMSDGKEITNKRSVTFDENNQPVIYKYFSSDGVFSYITLYRDFCGRLVSKKDELGRVTKYGYDVFDRVNVITLPDKSVITKSYNMYSAEPLIEKITFTSTEGEIYQSGTQIFDGLNRLKESQCYGVITKYSYSLNSPLPDQVSFADGSSITYKNDFGLRGKILSSADQDNKFRKEFTYSKIDDCLIEAKFITANDTYIEKINESPDSNSFEIETKFSHDKNSIDLVYRQENYPNNDRIHKIFDEKNNEYVYSHDSHGRLVEINADQFKTEVRYDKFSRISHIYESDEFIKSIIGIKYDEFSREIERKSTLHFSDRAPEITTAHSINLAVETTYFANNLIRSRILKKTEFNVEVIRHEHFTYDVLDRILNYRCTGEAPTTDKSGRGIVSIAYSYDRVGNILETSTVYADDSHVILRFYYDDINPFILRGVYNNSTLEYTEFYFNTMGHLLKKQITKSTTPELIKKRVFEYKYDNYFCLSSIQNTCLDNSQIMSKTTTSYKYNVSDNLLFTKHITDQKKVEEIMTFRGVNNEIVSLTNFRDKSQYKKKDSLFGETRKVSVFSQGDRFEKKMTSNGAGTPIYSVNFKNNQYEGSEMPGVNIYGGSPDKDTLVGLNGSFYDNNAQGYILGVRLYDPEYMRFSTPDSLSPFNGGNINPYIYCNNNPVNNNDNSGYLTNENWKVPIYLAASFSIITGIASLGASLAMSSVMMAVFSLLEIGTGILSLVSLNEDNDNSDLVMDGMISTAYLGISALYSSVSFKYPLSKTLKRFFDFKKNQQALRTLSYDRKKKEIMGLKYLGSGVTVFNDTYQNQPRLNIYSHGKKASLVETRFDESGKSLKVNKLDSLELDRLLRITGSINYDSYASIRIIACHSADFGFLTPALGQNMHQLTGLPVKAFQGVVTSFGYPPDILQSSFEKFAHDPHAMQNIRKQFSSRFELVHNANYSPRHFF</sequence>
<protein>
    <submittedName>
        <fullName evidence="1">Similar to the nematicidal protein 2</fullName>
    </submittedName>
</protein>
<dbReference type="HOGENOM" id="CLU_002146_1_0_6"/>
<dbReference type="InterPro" id="IPR006530">
    <property type="entry name" value="YD"/>
</dbReference>
<evidence type="ECO:0000313" key="2">
    <source>
        <dbReference type="Proteomes" id="UP000001726"/>
    </source>
</evidence>
<proteinExistence type="predicted"/>
<dbReference type="eggNOG" id="COG3209">
    <property type="taxonomic scope" value="Bacteria"/>
</dbReference>
<dbReference type="KEGG" id="eta:ETA_22820"/>
<dbReference type="InterPro" id="IPR031325">
    <property type="entry name" value="RHS_repeat"/>
</dbReference>
<gene>
    <name evidence="1" type="ordered locus">ETA_22820</name>
</gene>
<dbReference type="PANTHER" id="PTHR32305:SF15">
    <property type="entry name" value="PROTEIN RHSA-RELATED"/>
    <property type="match status" value="1"/>
</dbReference>
<dbReference type="NCBIfam" id="TIGR01643">
    <property type="entry name" value="YD_repeat_2x"/>
    <property type="match status" value="1"/>
</dbReference>
<dbReference type="NCBIfam" id="TIGR03696">
    <property type="entry name" value="Rhs_assc_core"/>
    <property type="match status" value="1"/>
</dbReference>
<name>B2VBS7_ERWT9</name>
<dbReference type="InterPro" id="IPR022385">
    <property type="entry name" value="Rhs_assc_core"/>
</dbReference>
<organism evidence="1 2">
    <name type="scientific">Erwinia tasmaniensis (strain DSM 17950 / CFBP 7177 / CIP 109463 / NCPPB 4357 / Et1/99)</name>
    <dbReference type="NCBI Taxonomy" id="465817"/>
    <lineage>
        <taxon>Bacteria</taxon>
        <taxon>Pseudomonadati</taxon>
        <taxon>Pseudomonadota</taxon>
        <taxon>Gammaproteobacteria</taxon>
        <taxon>Enterobacterales</taxon>
        <taxon>Erwiniaceae</taxon>
        <taxon>Erwinia</taxon>
    </lineage>
</organism>
<dbReference type="RefSeq" id="WP_012441997.1">
    <property type="nucleotide sequence ID" value="NC_010694.1"/>
</dbReference>
<dbReference type="Gene3D" id="2.180.10.10">
    <property type="entry name" value="RHS repeat-associated core"/>
    <property type="match status" value="1"/>
</dbReference>
<keyword evidence="2" id="KW-1185">Reference proteome</keyword>
<dbReference type="STRING" id="465817.ETA_22820"/>
<dbReference type="OrthoDB" id="6742917at2"/>
<accession>B2VBS7</accession>
<evidence type="ECO:0000313" key="1">
    <source>
        <dbReference type="EMBL" id="CAO97328.1"/>
    </source>
</evidence>
<reference evidence="1 2" key="1">
    <citation type="journal article" date="2008" name="Environ. Microbiol.">
        <title>The genome of Erwinia tasmaniensis strain Et1/99, a non-pathogenic bacterium in the genus Erwinia.</title>
        <authorList>
            <person name="Kube M."/>
            <person name="Migdoll A.M."/>
            <person name="Mueller I."/>
            <person name="Kuhl H."/>
            <person name="Beck A."/>
            <person name="Reinhardt R."/>
            <person name="Geider K."/>
        </authorList>
    </citation>
    <scope>NUCLEOTIDE SEQUENCE [LARGE SCALE GENOMIC DNA]</scope>
    <source>
        <strain evidence="2">DSM 17950 / CFBP 7177 / CIP 109463 / NCPPB 4357 / Et1/99</strain>
    </source>
</reference>